<dbReference type="RefSeq" id="WP_162354673.1">
    <property type="nucleotide sequence ID" value="NZ_CP048209.1"/>
</dbReference>
<dbReference type="InterPro" id="IPR024775">
    <property type="entry name" value="DinB-like"/>
</dbReference>
<dbReference type="KEGG" id="plyc:GXP70_00450"/>
<evidence type="ECO:0000313" key="3">
    <source>
        <dbReference type="EMBL" id="QHT58598.1"/>
    </source>
</evidence>
<sequence length="194" mass="22177">MDTKETLRKFEETVSGYIRELDGTSLEQLLWKPAEDEWSLGQMFMHLIRSAQLMQLRNAALCLGPDGGPEVSRAGKTKPGEDLFKTGSFPPDRIRVPPSPQYTPPQPESKEQLVDGLRDTVRRMVEIEPLIASKFAPVTQVRLEPGKGIVRNTVLHPRFGGLNALEWFQLIEMHYRHHLLQKMRLDNAWREAHG</sequence>
<evidence type="ECO:0000259" key="2">
    <source>
        <dbReference type="Pfam" id="PF12867"/>
    </source>
</evidence>
<name>A0A6C0FNC3_9BACL</name>
<organism evidence="3 4">
    <name type="scientific">Paenibacillus lycopersici</name>
    <dbReference type="NCBI Taxonomy" id="2704462"/>
    <lineage>
        <taxon>Bacteria</taxon>
        <taxon>Bacillati</taxon>
        <taxon>Bacillota</taxon>
        <taxon>Bacilli</taxon>
        <taxon>Bacillales</taxon>
        <taxon>Paenibacillaceae</taxon>
        <taxon>Paenibacillus</taxon>
    </lineage>
</organism>
<reference evidence="3 4" key="1">
    <citation type="submission" date="2020-01" db="EMBL/GenBank/DDBJ databases">
        <title>Paenibacillus sp. nov., isolated from tomato rhizosphere.</title>
        <authorList>
            <person name="Weon H.-Y."/>
            <person name="Lee S.A."/>
        </authorList>
    </citation>
    <scope>NUCLEOTIDE SEQUENCE [LARGE SCALE GENOMIC DNA]</scope>
    <source>
        <strain evidence="3 4">12200R-189</strain>
    </source>
</reference>
<protein>
    <submittedName>
        <fullName evidence="3">DinB family protein</fullName>
    </submittedName>
</protein>
<evidence type="ECO:0000313" key="4">
    <source>
        <dbReference type="Proteomes" id="UP000476064"/>
    </source>
</evidence>
<proteinExistence type="predicted"/>
<dbReference type="InterPro" id="IPR034660">
    <property type="entry name" value="DinB/YfiT-like"/>
</dbReference>
<gene>
    <name evidence="3" type="ORF">GXP70_00450</name>
</gene>
<dbReference type="EMBL" id="CP048209">
    <property type="protein sequence ID" value="QHT58598.1"/>
    <property type="molecule type" value="Genomic_DNA"/>
</dbReference>
<dbReference type="Proteomes" id="UP000476064">
    <property type="component" value="Chromosome"/>
</dbReference>
<dbReference type="Gene3D" id="1.20.120.450">
    <property type="entry name" value="dinb family like domain"/>
    <property type="match status" value="1"/>
</dbReference>
<dbReference type="AlphaFoldDB" id="A0A6C0FNC3"/>
<dbReference type="Pfam" id="PF12867">
    <property type="entry name" value="DinB_2"/>
    <property type="match status" value="1"/>
</dbReference>
<evidence type="ECO:0000256" key="1">
    <source>
        <dbReference type="SAM" id="MobiDB-lite"/>
    </source>
</evidence>
<dbReference type="SUPFAM" id="SSF109854">
    <property type="entry name" value="DinB/YfiT-like putative metalloenzymes"/>
    <property type="match status" value="1"/>
</dbReference>
<feature type="compositionally biased region" description="Pro residues" evidence="1">
    <location>
        <begin position="97"/>
        <end position="107"/>
    </location>
</feature>
<feature type="region of interest" description="Disordered" evidence="1">
    <location>
        <begin position="87"/>
        <end position="110"/>
    </location>
</feature>
<accession>A0A6C0FNC3</accession>
<feature type="domain" description="DinB-like" evidence="2">
    <location>
        <begin position="19"/>
        <end position="181"/>
    </location>
</feature>
<keyword evidence="4" id="KW-1185">Reference proteome</keyword>